<dbReference type="Proteomes" id="UP001300763">
    <property type="component" value="Unassembled WGS sequence"/>
</dbReference>
<dbReference type="SUPFAM" id="SSF56784">
    <property type="entry name" value="HAD-like"/>
    <property type="match status" value="1"/>
</dbReference>
<evidence type="ECO:0000313" key="1">
    <source>
        <dbReference type="EMBL" id="MDD7964051.1"/>
    </source>
</evidence>
<dbReference type="EMBL" id="JAQZAO010000001">
    <property type="protein sequence ID" value="MDD7964051.1"/>
    <property type="molecule type" value="Genomic_DNA"/>
</dbReference>
<gene>
    <name evidence="1" type="ORF">PGB27_01700</name>
</gene>
<proteinExistence type="predicted"/>
<sequence length="266" mass="28005">MITSLLAATDLDRTLVHSARAAGPQVAGPVLGLERVRGVVTAQLTRRCAARLGELDRRALWLPATTRSVAEYRRLDLEGRLGVAPPFVVCAGGGVLLTGGELDGDWSAVVRDRLAGVAPIGEVADVLVRHLARLDVAGPVRDADGCFLVVRVRWPAGWLEELAAECDVRGWRVVAHGEKVHVLPAALTKGAAVEEVRRRTGARRVVAAGDSPLDADMLEAADAGIQPVDGRLHTAGRGFAHVAVTTTTGLAAGEEIAAWLLAQTEV</sequence>
<protein>
    <submittedName>
        <fullName evidence="1">HAD family hydrolase</fullName>
    </submittedName>
</protein>
<dbReference type="Gene3D" id="3.40.50.1000">
    <property type="entry name" value="HAD superfamily/HAD-like"/>
    <property type="match status" value="2"/>
</dbReference>
<reference evidence="1 2" key="1">
    <citation type="submission" date="2023-02" db="EMBL/GenBank/DDBJ databases">
        <title>Genome sequencing required for Actinomycetospora new species description.</title>
        <authorList>
            <person name="Saimee Y."/>
            <person name="Duangmal K."/>
        </authorList>
    </citation>
    <scope>NUCLEOTIDE SEQUENCE [LARGE SCALE GENOMIC DNA]</scope>
    <source>
        <strain evidence="1 2">DW7H6</strain>
    </source>
</reference>
<dbReference type="RefSeq" id="WP_274198602.1">
    <property type="nucleotide sequence ID" value="NZ_JAQZAO010000001.1"/>
</dbReference>
<dbReference type="InterPro" id="IPR036412">
    <property type="entry name" value="HAD-like_sf"/>
</dbReference>
<evidence type="ECO:0000313" key="2">
    <source>
        <dbReference type="Proteomes" id="UP001300763"/>
    </source>
</evidence>
<dbReference type="GO" id="GO:0016787">
    <property type="term" value="F:hydrolase activity"/>
    <property type="evidence" value="ECO:0007669"/>
    <property type="project" value="UniProtKB-KW"/>
</dbReference>
<keyword evidence="1" id="KW-0378">Hydrolase</keyword>
<name>A0ABT5SPH4_9PSEU</name>
<comment type="caution">
    <text evidence="1">The sequence shown here is derived from an EMBL/GenBank/DDBJ whole genome shotgun (WGS) entry which is preliminary data.</text>
</comment>
<organism evidence="1 2">
    <name type="scientific">Actinomycetospora lemnae</name>
    <dbReference type="NCBI Taxonomy" id="3019891"/>
    <lineage>
        <taxon>Bacteria</taxon>
        <taxon>Bacillati</taxon>
        <taxon>Actinomycetota</taxon>
        <taxon>Actinomycetes</taxon>
        <taxon>Pseudonocardiales</taxon>
        <taxon>Pseudonocardiaceae</taxon>
        <taxon>Actinomycetospora</taxon>
    </lineage>
</organism>
<accession>A0ABT5SPH4</accession>
<keyword evidence="2" id="KW-1185">Reference proteome</keyword>
<dbReference type="InterPro" id="IPR023214">
    <property type="entry name" value="HAD_sf"/>
</dbReference>